<dbReference type="Proteomes" id="UP000191897">
    <property type="component" value="Unassembled WGS sequence"/>
</dbReference>
<organism evidence="1 2">
    <name type="scientific">Agrobacterium tumefaciens str. Kerr 14</name>
    <dbReference type="NCBI Taxonomy" id="1183424"/>
    <lineage>
        <taxon>Bacteria</taxon>
        <taxon>Pseudomonadati</taxon>
        <taxon>Pseudomonadota</taxon>
        <taxon>Alphaproteobacteria</taxon>
        <taxon>Hyphomicrobiales</taxon>
        <taxon>Rhizobiaceae</taxon>
        <taxon>Rhizobium/Agrobacterium group</taxon>
        <taxon>Agrobacterium</taxon>
        <taxon>Agrobacterium tumefaciens complex</taxon>
    </lineage>
</organism>
<reference evidence="1 2" key="1">
    <citation type="submission" date="2016-01" db="EMBL/GenBank/DDBJ databases">
        <authorList>
            <person name="Oliw E.H."/>
        </authorList>
    </citation>
    <scope>NUCLEOTIDE SEQUENCE [LARGE SCALE GENOMIC DNA]</scope>
    <source>
        <strain evidence="1 2">Kerr 14</strain>
    </source>
</reference>
<dbReference type="AlphaFoldDB" id="A0A1S7S5T8"/>
<gene>
    <name evidence="1" type="ORF">AGR4C_Lc90011</name>
</gene>
<sequence length="75" mass="8534">MSTIQVIPYDDAWIERFEEERLSFTAYRRMATHLEIPAISITVGRRQFLQVSPAEIDEALALDGVSEDVSPRVVP</sequence>
<evidence type="ECO:0000313" key="1">
    <source>
        <dbReference type="EMBL" id="CUX62823.1"/>
    </source>
</evidence>
<proteinExistence type="predicted"/>
<protein>
    <submittedName>
        <fullName evidence="1">Uncharacterized protein</fullName>
    </submittedName>
</protein>
<dbReference type="EMBL" id="FBWC01000031">
    <property type="protein sequence ID" value="CUX62823.1"/>
    <property type="molecule type" value="Genomic_DNA"/>
</dbReference>
<name>A0A1S7S5T8_AGRTU</name>
<dbReference type="RefSeq" id="WP_080867123.1">
    <property type="nucleotide sequence ID" value="NZ_LT009731.1"/>
</dbReference>
<evidence type="ECO:0000313" key="2">
    <source>
        <dbReference type="Proteomes" id="UP000191897"/>
    </source>
</evidence>
<accession>A0A1S7S5T8</accession>